<dbReference type="FunCoup" id="A0A0P8XHZ4">
    <property type="interactions" value="18"/>
</dbReference>
<evidence type="ECO:0000313" key="8">
    <source>
        <dbReference type="Proteomes" id="UP000007801"/>
    </source>
</evidence>
<evidence type="ECO:0000313" key="7">
    <source>
        <dbReference type="EMBL" id="KPU74490.1"/>
    </source>
</evidence>
<dbReference type="InterPro" id="IPR000436">
    <property type="entry name" value="Sushi_SCR_CCP_dom"/>
</dbReference>
<dbReference type="InterPro" id="IPR001212">
    <property type="entry name" value="Somatomedin_B_dom"/>
</dbReference>
<dbReference type="InterPro" id="IPR013320">
    <property type="entry name" value="ConA-like_dom_sf"/>
</dbReference>
<dbReference type="CDD" id="cd00033">
    <property type="entry name" value="CCP"/>
    <property type="match status" value="1"/>
</dbReference>
<feature type="transmembrane region" description="Helical" evidence="3">
    <location>
        <begin position="568"/>
        <end position="588"/>
    </location>
</feature>
<accession>A0A0P8XHZ4</accession>
<dbReference type="InterPro" id="IPR035976">
    <property type="entry name" value="Sushi/SCR/CCP_sf"/>
</dbReference>
<dbReference type="SMR" id="A0A0P8XHZ4"/>
<feature type="domain" description="SMB" evidence="6">
    <location>
        <begin position="341"/>
        <end position="396"/>
    </location>
</feature>
<keyword evidence="3" id="KW-1133">Transmembrane helix</keyword>
<dbReference type="PANTHER" id="PTHR23282:SF146">
    <property type="entry name" value="RT07201P-RELATED"/>
    <property type="match status" value="1"/>
</dbReference>
<dbReference type="PANTHER" id="PTHR23282">
    <property type="entry name" value="APICAL ENDOSOMAL GLYCOPROTEIN PRECURSOR"/>
    <property type="match status" value="1"/>
</dbReference>
<dbReference type="PROSITE" id="PS50060">
    <property type="entry name" value="MAM_2"/>
    <property type="match status" value="1"/>
</dbReference>
<dbReference type="InterPro" id="IPR051560">
    <property type="entry name" value="MAM_domain-containing"/>
</dbReference>
<evidence type="ECO:0000256" key="2">
    <source>
        <dbReference type="SAM" id="MobiDB-lite"/>
    </source>
</evidence>
<evidence type="ECO:0000256" key="3">
    <source>
        <dbReference type="SAM" id="Phobius"/>
    </source>
</evidence>
<dbReference type="Proteomes" id="UP000007801">
    <property type="component" value="Unassembled WGS sequence"/>
</dbReference>
<dbReference type="SUPFAM" id="SSF49899">
    <property type="entry name" value="Concanavalin A-like lectins/glucanases"/>
    <property type="match status" value="1"/>
</dbReference>
<evidence type="ECO:0000256" key="1">
    <source>
        <dbReference type="ARBA" id="ARBA00023157"/>
    </source>
</evidence>
<evidence type="ECO:0000259" key="6">
    <source>
        <dbReference type="PROSITE" id="PS50958"/>
    </source>
</evidence>
<dbReference type="PROSITE" id="PS50958">
    <property type="entry name" value="SMB_2"/>
    <property type="match status" value="1"/>
</dbReference>
<dbReference type="Gene3D" id="2.60.120.200">
    <property type="match status" value="1"/>
</dbReference>
<feature type="chain" id="PRO_5006153986" evidence="4">
    <location>
        <begin position="23"/>
        <end position="659"/>
    </location>
</feature>
<dbReference type="SMART" id="SM00137">
    <property type="entry name" value="MAM"/>
    <property type="match status" value="1"/>
</dbReference>
<name>A0A0P8XHZ4_DROAN</name>
<dbReference type="SMART" id="SM00032">
    <property type="entry name" value="CCP"/>
    <property type="match status" value="2"/>
</dbReference>
<keyword evidence="3" id="KW-0472">Membrane</keyword>
<dbReference type="CDD" id="cd06263">
    <property type="entry name" value="MAM"/>
    <property type="match status" value="1"/>
</dbReference>
<keyword evidence="4" id="KW-0732">Signal</keyword>
<organism evidence="7 8">
    <name type="scientific">Drosophila ananassae</name>
    <name type="common">Fruit fly</name>
    <dbReference type="NCBI Taxonomy" id="7217"/>
    <lineage>
        <taxon>Eukaryota</taxon>
        <taxon>Metazoa</taxon>
        <taxon>Ecdysozoa</taxon>
        <taxon>Arthropoda</taxon>
        <taxon>Hexapoda</taxon>
        <taxon>Insecta</taxon>
        <taxon>Pterygota</taxon>
        <taxon>Neoptera</taxon>
        <taxon>Endopterygota</taxon>
        <taxon>Diptera</taxon>
        <taxon>Brachycera</taxon>
        <taxon>Muscomorpha</taxon>
        <taxon>Ephydroidea</taxon>
        <taxon>Drosophilidae</taxon>
        <taxon>Drosophila</taxon>
        <taxon>Sophophora</taxon>
    </lineage>
</organism>
<keyword evidence="1" id="KW-1015">Disulfide bond</keyword>
<keyword evidence="8" id="KW-1185">Reference proteome</keyword>
<proteinExistence type="predicted"/>
<dbReference type="InParanoid" id="A0A0P8XHZ4"/>
<dbReference type="SMART" id="SM00201">
    <property type="entry name" value="SO"/>
    <property type="match status" value="1"/>
</dbReference>
<dbReference type="GO" id="GO:0016020">
    <property type="term" value="C:membrane"/>
    <property type="evidence" value="ECO:0007669"/>
    <property type="project" value="InterPro"/>
</dbReference>
<dbReference type="OrthoDB" id="6107927at2759"/>
<feature type="region of interest" description="Disordered" evidence="2">
    <location>
        <begin position="624"/>
        <end position="647"/>
    </location>
</feature>
<feature type="compositionally biased region" description="Low complexity" evidence="2">
    <location>
        <begin position="402"/>
        <end position="516"/>
    </location>
</feature>
<dbReference type="InterPro" id="IPR036024">
    <property type="entry name" value="Somatomedin_B-like_dom_sf"/>
</dbReference>
<dbReference type="SUPFAM" id="SSF57535">
    <property type="entry name" value="Complement control module/SCR domain"/>
    <property type="match status" value="2"/>
</dbReference>
<protein>
    <submittedName>
        <fullName evidence="7">Uncharacterized protein, isoform B</fullName>
    </submittedName>
</protein>
<evidence type="ECO:0000259" key="5">
    <source>
        <dbReference type="PROSITE" id="PS50060"/>
    </source>
</evidence>
<dbReference type="Gene3D" id="4.10.410.20">
    <property type="match status" value="1"/>
</dbReference>
<dbReference type="Pfam" id="PF01033">
    <property type="entry name" value="Somatomedin_B"/>
    <property type="match status" value="1"/>
</dbReference>
<feature type="domain" description="MAM" evidence="5">
    <location>
        <begin position="139"/>
        <end position="317"/>
    </location>
</feature>
<gene>
    <name evidence="7" type="primary">Dana\GF20691</name>
    <name evidence="7" type="synonym">dana_GLEANR_391</name>
    <name evidence="7" type="ORF">GF20691</name>
</gene>
<dbReference type="SUPFAM" id="SSF90188">
    <property type="entry name" value="Somatomedin B domain"/>
    <property type="match status" value="1"/>
</dbReference>
<feature type="signal peptide" evidence="4">
    <location>
        <begin position="1"/>
        <end position="22"/>
    </location>
</feature>
<keyword evidence="3" id="KW-0812">Transmembrane</keyword>
<feature type="compositionally biased region" description="Polar residues" evidence="2">
    <location>
        <begin position="624"/>
        <end position="637"/>
    </location>
</feature>
<feature type="region of interest" description="Disordered" evidence="2">
    <location>
        <begin position="398"/>
        <end position="516"/>
    </location>
</feature>
<dbReference type="GeneID" id="6503386"/>
<dbReference type="Pfam" id="PF00084">
    <property type="entry name" value="Sushi"/>
    <property type="match status" value="1"/>
</dbReference>
<dbReference type="STRING" id="7217.A0A0P8XHZ4"/>
<dbReference type="PROSITE" id="PS00524">
    <property type="entry name" value="SMB_1"/>
    <property type="match status" value="1"/>
</dbReference>
<sequence>MEFFKIFLTIVCTLNFYQALGARGVCERSFVLEHGSILMRPRNVIRFRCNRGYTLKGLSVGICDRIGRLQGERPFCAKEGCSQLEKPENGELLSSDGQRAMIVCKDGYVVVGNRVAFCDGESWNTQLGKCLTSNHTKDHSCDFESEDQCGWEAEVGFRQPWKRISTVNDFHSLRTGPHHDHTFRNTSGGHYMRMETQTGAYGSYHFISPVYSRSLSLKTACCFRFHYFMYGAGVGSLVVSVKPVTISTKDMWNKFKAKYSKFEISGSQGREWIEHTITIDEMESDFEVIFTATDAITRFGDIAIDDVKLMTGQDCGMGDITTTTEPPAPVPEISEQPVVYDMMNCTKRCGQIMLPGMDHVGPDGNYIKGCGCSEECLAYENCCPDYFEQCVLTDTTPEAAEPTTPTTTTTTSTTPNPTTTTRRTTTTTKRTTTTTRKTTTSTKRTTTPTTTTTTTTTTKRTTTPTTTTTTTSTQKPTTTTTTTQKTTTTTTKKPTTTSTTPPTRAKNTPTTTSTTTTTDKTTIIKINTTTTAPVKITVTIPNNRITWKVDPDDIAGHMDVKENIPNPALVMLFLLIGVVLVVVLINLIKRWSNPISGYHNEKAVSFKKAFDRIRKPTTLLGQRQRNSLQEPLCSSDNENSEDDTRLDEMGVDIRNVSEL</sequence>
<dbReference type="Pfam" id="PF00629">
    <property type="entry name" value="MAM"/>
    <property type="match status" value="1"/>
</dbReference>
<dbReference type="Gene3D" id="2.10.70.10">
    <property type="entry name" value="Complement Module, domain 1"/>
    <property type="match status" value="1"/>
</dbReference>
<dbReference type="AlphaFoldDB" id="A0A0P8XHZ4"/>
<reference evidence="7 8" key="1">
    <citation type="journal article" date="2007" name="Nature">
        <title>Evolution of genes and genomes on the Drosophila phylogeny.</title>
        <authorList>
            <consortium name="Drosophila 12 Genomes Consortium"/>
            <person name="Clark A.G."/>
            <person name="Eisen M.B."/>
            <person name="Smith D.R."/>
            <person name="Bergman C.M."/>
            <person name="Oliver B."/>
            <person name="Markow T.A."/>
            <person name="Kaufman T.C."/>
            <person name="Kellis M."/>
            <person name="Gelbart W."/>
            <person name="Iyer V.N."/>
            <person name="Pollard D.A."/>
            <person name="Sackton T.B."/>
            <person name="Larracuente A.M."/>
            <person name="Singh N.D."/>
            <person name="Abad J.P."/>
            <person name="Abt D.N."/>
            <person name="Adryan B."/>
            <person name="Aguade M."/>
            <person name="Akashi H."/>
            <person name="Anderson W.W."/>
            <person name="Aquadro C.F."/>
            <person name="Ardell D.H."/>
            <person name="Arguello R."/>
            <person name="Artieri C.G."/>
            <person name="Barbash D.A."/>
            <person name="Barker D."/>
            <person name="Barsanti P."/>
            <person name="Batterham P."/>
            <person name="Batzoglou S."/>
            <person name="Begun D."/>
            <person name="Bhutkar A."/>
            <person name="Blanco E."/>
            <person name="Bosak S.A."/>
            <person name="Bradley R.K."/>
            <person name="Brand A.D."/>
            <person name="Brent M.R."/>
            <person name="Brooks A.N."/>
            <person name="Brown R.H."/>
            <person name="Butlin R.K."/>
            <person name="Caggese C."/>
            <person name="Calvi B.R."/>
            <person name="Bernardo de Carvalho A."/>
            <person name="Caspi A."/>
            <person name="Castrezana S."/>
            <person name="Celniker S.E."/>
            <person name="Chang J.L."/>
            <person name="Chapple C."/>
            <person name="Chatterji S."/>
            <person name="Chinwalla A."/>
            <person name="Civetta A."/>
            <person name="Clifton S.W."/>
            <person name="Comeron J.M."/>
            <person name="Costello J.C."/>
            <person name="Coyne J.A."/>
            <person name="Daub J."/>
            <person name="David R.G."/>
            <person name="Delcher A.L."/>
            <person name="Delehaunty K."/>
            <person name="Do C.B."/>
            <person name="Ebling H."/>
            <person name="Edwards K."/>
            <person name="Eickbush T."/>
            <person name="Evans J.D."/>
            <person name="Filipski A."/>
            <person name="Findeiss S."/>
            <person name="Freyhult E."/>
            <person name="Fulton L."/>
            <person name="Fulton R."/>
            <person name="Garcia A.C."/>
            <person name="Gardiner A."/>
            <person name="Garfield D.A."/>
            <person name="Garvin B.E."/>
            <person name="Gibson G."/>
            <person name="Gilbert D."/>
            <person name="Gnerre S."/>
            <person name="Godfrey J."/>
            <person name="Good R."/>
            <person name="Gotea V."/>
            <person name="Gravely B."/>
            <person name="Greenberg A.J."/>
            <person name="Griffiths-Jones S."/>
            <person name="Gross S."/>
            <person name="Guigo R."/>
            <person name="Gustafson E.A."/>
            <person name="Haerty W."/>
            <person name="Hahn M.W."/>
            <person name="Halligan D.L."/>
            <person name="Halpern A.L."/>
            <person name="Halter G.M."/>
            <person name="Han M.V."/>
            <person name="Heger A."/>
            <person name="Hillier L."/>
            <person name="Hinrichs A.S."/>
            <person name="Holmes I."/>
            <person name="Hoskins R.A."/>
            <person name="Hubisz M.J."/>
            <person name="Hultmark D."/>
            <person name="Huntley M.A."/>
            <person name="Jaffe D.B."/>
            <person name="Jagadeeshan S."/>
            <person name="Jeck W.R."/>
            <person name="Johnson J."/>
            <person name="Jones C.D."/>
            <person name="Jordan W.C."/>
            <person name="Karpen G.H."/>
            <person name="Kataoka E."/>
            <person name="Keightley P.D."/>
            <person name="Kheradpour P."/>
            <person name="Kirkness E.F."/>
            <person name="Koerich L.B."/>
            <person name="Kristiansen K."/>
            <person name="Kudrna D."/>
            <person name="Kulathinal R.J."/>
            <person name="Kumar S."/>
            <person name="Kwok R."/>
            <person name="Lander E."/>
            <person name="Langley C.H."/>
            <person name="Lapoint R."/>
            <person name="Lazzaro B.P."/>
            <person name="Lee S.J."/>
            <person name="Levesque L."/>
            <person name="Li R."/>
            <person name="Lin C.F."/>
            <person name="Lin M.F."/>
            <person name="Lindblad-Toh K."/>
            <person name="Llopart A."/>
            <person name="Long M."/>
            <person name="Low L."/>
            <person name="Lozovsky E."/>
            <person name="Lu J."/>
            <person name="Luo M."/>
            <person name="Machado C.A."/>
            <person name="Makalowski W."/>
            <person name="Marzo M."/>
            <person name="Matsuda M."/>
            <person name="Matzkin L."/>
            <person name="McAllister B."/>
            <person name="McBride C.S."/>
            <person name="McKernan B."/>
            <person name="McKernan K."/>
            <person name="Mendez-Lago M."/>
            <person name="Minx P."/>
            <person name="Mollenhauer M.U."/>
            <person name="Montooth K."/>
            <person name="Mount S.M."/>
            <person name="Mu X."/>
            <person name="Myers E."/>
            <person name="Negre B."/>
            <person name="Newfeld S."/>
            <person name="Nielsen R."/>
            <person name="Noor M.A."/>
            <person name="O'Grady P."/>
            <person name="Pachter L."/>
            <person name="Papaceit M."/>
            <person name="Parisi M.J."/>
            <person name="Parisi M."/>
            <person name="Parts L."/>
            <person name="Pedersen J.S."/>
            <person name="Pesole G."/>
            <person name="Phillippy A.M."/>
            <person name="Ponting C.P."/>
            <person name="Pop M."/>
            <person name="Porcelli D."/>
            <person name="Powell J.R."/>
            <person name="Prohaska S."/>
            <person name="Pruitt K."/>
            <person name="Puig M."/>
            <person name="Quesneville H."/>
            <person name="Ram K.R."/>
            <person name="Rand D."/>
            <person name="Rasmussen M.D."/>
            <person name="Reed L.K."/>
            <person name="Reenan R."/>
            <person name="Reily A."/>
            <person name="Remington K.A."/>
            <person name="Rieger T.T."/>
            <person name="Ritchie M.G."/>
            <person name="Robin C."/>
            <person name="Rogers Y.H."/>
            <person name="Rohde C."/>
            <person name="Rozas J."/>
            <person name="Rubenfield M.J."/>
            <person name="Ruiz A."/>
            <person name="Russo S."/>
            <person name="Salzberg S.L."/>
            <person name="Sanchez-Gracia A."/>
            <person name="Saranga D.J."/>
            <person name="Sato H."/>
            <person name="Schaeffer S.W."/>
            <person name="Schatz M.C."/>
            <person name="Schlenke T."/>
            <person name="Schwartz R."/>
            <person name="Segarra C."/>
            <person name="Singh R.S."/>
            <person name="Sirot L."/>
            <person name="Sirota M."/>
            <person name="Sisneros N.B."/>
            <person name="Smith C.D."/>
            <person name="Smith T.F."/>
            <person name="Spieth J."/>
            <person name="Stage D.E."/>
            <person name="Stark A."/>
            <person name="Stephan W."/>
            <person name="Strausberg R.L."/>
            <person name="Strempel S."/>
            <person name="Sturgill D."/>
            <person name="Sutton G."/>
            <person name="Sutton G.G."/>
            <person name="Tao W."/>
            <person name="Teichmann S."/>
            <person name="Tobari Y.N."/>
            <person name="Tomimura Y."/>
            <person name="Tsolas J.M."/>
            <person name="Valente V.L."/>
            <person name="Venter E."/>
            <person name="Venter J.C."/>
            <person name="Vicario S."/>
            <person name="Vieira F.G."/>
            <person name="Vilella A.J."/>
            <person name="Villasante A."/>
            <person name="Walenz B."/>
            <person name="Wang J."/>
            <person name="Wasserman M."/>
            <person name="Watts T."/>
            <person name="Wilson D."/>
            <person name="Wilson R.K."/>
            <person name="Wing R.A."/>
            <person name="Wolfner M.F."/>
            <person name="Wong A."/>
            <person name="Wong G.K."/>
            <person name="Wu C.I."/>
            <person name="Wu G."/>
            <person name="Yamamoto D."/>
            <person name="Yang H.P."/>
            <person name="Yang S.P."/>
            <person name="Yorke J.A."/>
            <person name="Yoshida K."/>
            <person name="Zdobnov E."/>
            <person name="Zhang P."/>
            <person name="Zhang Y."/>
            <person name="Zimin A.V."/>
            <person name="Baldwin J."/>
            <person name="Abdouelleil A."/>
            <person name="Abdulkadir J."/>
            <person name="Abebe A."/>
            <person name="Abera B."/>
            <person name="Abreu J."/>
            <person name="Acer S.C."/>
            <person name="Aftuck L."/>
            <person name="Alexander A."/>
            <person name="An P."/>
            <person name="Anderson E."/>
            <person name="Anderson S."/>
            <person name="Arachi H."/>
            <person name="Azer M."/>
            <person name="Bachantsang P."/>
            <person name="Barry A."/>
            <person name="Bayul T."/>
            <person name="Berlin A."/>
            <person name="Bessette D."/>
            <person name="Bloom T."/>
            <person name="Blye J."/>
            <person name="Boguslavskiy L."/>
            <person name="Bonnet C."/>
            <person name="Boukhgalter B."/>
            <person name="Bourzgui I."/>
            <person name="Brown A."/>
            <person name="Cahill P."/>
            <person name="Channer S."/>
            <person name="Cheshatsang Y."/>
            <person name="Chuda L."/>
            <person name="Citroen M."/>
            <person name="Collymore A."/>
            <person name="Cooke P."/>
            <person name="Costello M."/>
            <person name="D'Aco K."/>
            <person name="Daza R."/>
            <person name="De Haan G."/>
            <person name="DeGray S."/>
            <person name="DeMaso C."/>
            <person name="Dhargay N."/>
            <person name="Dooley K."/>
            <person name="Dooley E."/>
            <person name="Doricent M."/>
            <person name="Dorje P."/>
            <person name="Dorjee K."/>
            <person name="Dupes A."/>
            <person name="Elong R."/>
            <person name="Falk J."/>
            <person name="Farina A."/>
            <person name="Faro S."/>
            <person name="Ferguson D."/>
            <person name="Fisher S."/>
            <person name="Foley C.D."/>
            <person name="Franke A."/>
            <person name="Friedrich D."/>
            <person name="Gadbois L."/>
            <person name="Gearin G."/>
            <person name="Gearin C.R."/>
            <person name="Giannoukos G."/>
            <person name="Goode T."/>
            <person name="Graham J."/>
            <person name="Grandbois E."/>
            <person name="Grewal S."/>
            <person name="Gyaltsen K."/>
            <person name="Hafez N."/>
            <person name="Hagos B."/>
            <person name="Hall J."/>
            <person name="Henson C."/>
            <person name="Hollinger A."/>
            <person name="Honan T."/>
            <person name="Huard M.D."/>
            <person name="Hughes L."/>
            <person name="Hurhula B."/>
            <person name="Husby M.E."/>
            <person name="Kamat A."/>
            <person name="Kanga B."/>
            <person name="Kashin S."/>
            <person name="Khazanovich D."/>
            <person name="Kisner P."/>
            <person name="Lance K."/>
            <person name="Lara M."/>
            <person name="Lee W."/>
            <person name="Lennon N."/>
            <person name="Letendre F."/>
            <person name="LeVine R."/>
            <person name="Lipovsky A."/>
            <person name="Liu X."/>
            <person name="Liu J."/>
            <person name="Liu S."/>
            <person name="Lokyitsang T."/>
            <person name="Lokyitsang Y."/>
            <person name="Lubonja R."/>
            <person name="Lui A."/>
            <person name="MacDonald P."/>
            <person name="Magnisalis V."/>
            <person name="Maru K."/>
            <person name="Matthews C."/>
            <person name="McCusker W."/>
            <person name="McDonough S."/>
            <person name="Mehta T."/>
            <person name="Meldrim J."/>
            <person name="Meneus L."/>
            <person name="Mihai O."/>
            <person name="Mihalev A."/>
            <person name="Mihova T."/>
            <person name="Mittelman R."/>
            <person name="Mlenga V."/>
            <person name="Montmayeur A."/>
            <person name="Mulrain L."/>
            <person name="Navidi A."/>
            <person name="Naylor J."/>
            <person name="Negash T."/>
            <person name="Nguyen T."/>
            <person name="Nguyen N."/>
            <person name="Nicol R."/>
            <person name="Norbu C."/>
            <person name="Norbu N."/>
            <person name="Novod N."/>
            <person name="O'Neill B."/>
            <person name="Osman S."/>
            <person name="Markiewicz E."/>
            <person name="Oyono O.L."/>
            <person name="Patti C."/>
            <person name="Phunkhang P."/>
            <person name="Pierre F."/>
            <person name="Priest M."/>
            <person name="Raghuraman S."/>
            <person name="Rege F."/>
            <person name="Reyes R."/>
            <person name="Rise C."/>
            <person name="Rogov P."/>
            <person name="Ross K."/>
            <person name="Ryan E."/>
            <person name="Settipalli S."/>
            <person name="Shea T."/>
            <person name="Sherpa N."/>
            <person name="Shi L."/>
            <person name="Shih D."/>
            <person name="Sparrow T."/>
            <person name="Spaulding J."/>
            <person name="Stalker J."/>
            <person name="Stange-Thomann N."/>
            <person name="Stavropoulos S."/>
            <person name="Stone C."/>
            <person name="Strader C."/>
            <person name="Tesfaye S."/>
            <person name="Thomson T."/>
            <person name="Thoulutsang Y."/>
            <person name="Thoulutsang D."/>
            <person name="Topham K."/>
            <person name="Topping I."/>
            <person name="Tsamla T."/>
            <person name="Vassiliev H."/>
            <person name="Vo A."/>
            <person name="Wangchuk T."/>
            <person name="Wangdi T."/>
            <person name="Weiand M."/>
            <person name="Wilkinson J."/>
            <person name="Wilson A."/>
            <person name="Yadav S."/>
            <person name="Young G."/>
            <person name="Yu Q."/>
            <person name="Zembek L."/>
            <person name="Zhong D."/>
            <person name="Zimmer A."/>
            <person name="Zwirko Z."/>
            <person name="Jaffe D.B."/>
            <person name="Alvarez P."/>
            <person name="Brockman W."/>
            <person name="Butler J."/>
            <person name="Chin C."/>
            <person name="Gnerre S."/>
            <person name="Grabherr M."/>
            <person name="Kleber M."/>
            <person name="Mauceli E."/>
            <person name="MacCallum I."/>
        </authorList>
    </citation>
    <scope>NUCLEOTIDE SEQUENCE [LARGE SCALE GENOMIC DNA]</scope>
    <source>
        <strain evidence="8">Tucson 14024-0371.13</strain>
    </source>
</reference>
<dbReference type="InterPro" id="IPR000998">
    <property type="entry name" value="MAM_dom"/>
</dbReference>
<evidence type="ECO:0000256" key="4">
    <source>
        <dbReference type="SAM" id="SignalP"/>
    </source>
</evidence>
<dbReference type="EMBL" id="CH902624">
    <property type="protein sequence ID" value="KPU74490.1"/>
    <property type="molecule type" value="Genomic_DNA"/>
</dbReference>